<dbReference type="PANTHER" id="PTHR35011">
    <property type="entry name" value="2,3-DIKETO-L-GULONATE TRAP TRANSPORTER SMALL PERMEASE PROTEIN YIAM"/>
    <property type="match status" value="1"/>
</dbReference>
<gene>
    <name evidence="12" type="ordered locus">Hoch_2601</name>
</gene>
<dbReference type="Pfam" id="PF04290">
    <property type="entry name" value="DctQ"/>
    <property type="match status" value="1"/>
</dbReference>
<evidence type="ECO:0000256" key="8">
    <source>
        <dbReference type="ARBA" id="ARBA00038436"/>
    </source>
</evidence>
<dbReference type="InterPro" id="IPR007387">
    <property type="entry name" value="TRAP_DctQ"/>
</dbReference>
<comment type="subcellular location">
    <subcellularLocation>
        <location evidence="1">Cell inner membrane</location>
        <topology evidence="1">Multi-pass membrane protein</topology>
    </subcellularLocation>
</comment>
<dbReference type="eggNOG" id="COG4665">
    <property type="taxonomic scope" value="Bacteria"/>
</dbReference>
<dbReference type="Proteomes" id="UP000001880">
    <property type="component" value="Chromosome"/>
</dbReference>
<dbReference type="InterPro" id="IPR055348">
    <property type="entry name" value="DctQ"/>
</dbReference>
<dbReference type="AlphaFoldDB" id="D0LLV7"/>
<accession>D0LLV7</accession>
<name>D0LLV7_HALO1</name>
<evidence type="ECO:0000313" key="12">
    <source>
        <dbReference type="EMBL" id="ACY15135.1"/>
    </source>
</evidence>
<dbReference type="GO" id="GO:0005886">
    <property type="term" value="C:plasma membrane"/>
    <property type="evidence" value="ECO:0007669"/>
    <property type="project" value="UniProtKB-SubCell"/>
</dbReference>
<keyword evidence="7 10" id="KW-0472">Membrane</keyword>
<dbReference type="STRING" id="502025.Hoch_2601"/>
<evidence type="ECO:0000256" key="1">
    <source>
        <dbReference type="ARBA" id="ARBA00004429"/>
    </source>
</evidence>
<evidence type="ECO:0000259" key="11">
    <source>
        <dbReference type="Pfam" id="PF04290"/>
    </source>
</evidence>
<dbReference type="PANTHER" id="PTHR35011:SF4">
    <property type="entry name" value="SLL1102 PROTEIN"/>
    <property type="match status" value="1"/>
</dbReference>
<organism evidence="12 13">
    <name type="scientific">Haliangium ochraceum (strain DSM 14365 / JCM 11303 / SMP-2)</name>
    <dbReference type="NCBI Taxonomy" id="502025"/>
    <lineage>
        <taxon>Bacteria</taxon>
        <taxon>Pseudomonadati</taxon>
        <taxon>Myxococcota</taxon>
        <taxon>Polyangia</taxon>
        <taxon>Haliangiales</taxon>
        <taxon>Kofleriaceae</taxon>
        <taxon>Haliangium</taxon>
    </lineage>
</organism>
<feature type="transmembrane region" description="Helical" evidence="10">
    <location>
        <begin position="95"/>
        <end position="112"/>
    </location>
</feature>
<dbReference type="OrthoDB" id="5420906at2"/>
<sequence length="218" mass="23489">MHGASNEGPGSASPIGASAPSGDAVEPPGDISLEALVHHTALPHTRMSLVFDRTVRRIGDAASWVWALLLAVIVVNVTSRYIFGQGFIQLEELQWHLYSFGFLVGLAYVFEADDHVRVDVLHDRFSLRGKAWVELYGILLLLLPFLLLVLIKAVPFIADSLATGERSQAPGGLPGRFVVKSFLFLGFGLLAVAALSRLSRVSSLLFGSPRAVSAKDGK</sequence>
<evidence type="ECO:0000256" key="7">
    <source>
        <dbReference type="ARBA" id="ARBA00023136"/>
    </source>
</evidence>
<keyword evidence="5 10" id="KW-0812">Transmembrane</keyword>
<feature type="transmembrane region" description="Helical" evidence="10">
    <location>
        <begin position="177"/>
        <end position="195"/>
    </location>
</feature>
<evidence type="ECO:0000256" key="6">
    <source>
        <dbReference type="ARBA" id="ARBA00022989"/>
    </source>
</evidence>
<dbReference type="KEGG" id="hoh:Hoch_2601"/>
<dbReference type="HOGENOM" id="CLU_086356_2_2_7"/>
<proteinExistence type="inferred from homology"/>
<keyword evidence="6 10" id="KW-1133">Transmembrane helix</keyword>
<comment type="similarity">
    <text evidence="8">Belongs to the TRAP transporter small permease family.</text>
</comment>
<evidence type="ECO:0000256" key="4">
    <source>
        <dbReference type="ARBA" id="ARBA00022519"/>
    </source>
</evidence>
<keyword evidence="13" id="KW-1185">Reference proteome</keyword>
<feature type="domain" description="Tripartite ATP-independent periplasmic transporters DctQ component" evidence="11">
    <location>
        <begin position="70"/>
        <end position="200"/>
    </location>
</feature>
<dbReference type="RefSeq" id="WP_012827743.1">
    <property type="nucleotide sequence ID" value="NC_013440.1"/>
</dbReference>
<feature type="transmembrane region" description="Helical" evidence="10">
    <location>
        <begin position="133"/>
        <end position="157"/>
    </location>
</feature>
<evidence type="ECO:0000256" key="5">
    <source>
        <dbReference type="ARBA" id="ARBA00022692"/>
    </source>
</evidence>
<evidence type="ECO:0000256" key="9">
    <source>
        <dbReference type="SAM" id="MobiDB-lite"/>
    </source>
</evidence>
<evidence type="ECO:0000313" key="13">
    <source>
        <dbReference type="Proteomes" id="UP000001880"/>
    </source>
</evidence>
<reference evidence="12 13" key="1">
    <citation type="journal article" date="2010" name="Stand. Genomic Sci.">
        <title>Complete genome sequence of Haliangium ochraceum type strain (SMP-2).</title>
        <authorList>
            <consortium name="US DOE Joint Genome Institute (JGI-PGF)"/>
            <person name="Ivanova N."/>
            <person name="Daum C."/>
            <person name="Lang E."/>
            <person name="Abt B."/>
            <person name="Kopitz M."/>
            <person name="Saunders E."/>
            <person name="Lapidus A."/>
            <person name="Lucas S."/>
            <person name="Glavina Del Rio T."/>
            <person name="Nolan M."/>
            <person name="Tice H."/>
            <person name="Copeland A."/>
            <person name="Cheng J.F."/>
            <person name="Chen F."/>
            <person name="Bruce D."/>
            <person name="Goodwin L."/>
            <person name="Pitluck S."/>
            <person name="Mavromatis K."/>
            <person name="Pati A."/>
            <person name="Mikhailova N."/>
            <person name="Chen A."/>
            <person name="Palaniappan K."/>
            <person name="Land M."/>
            <person name="Hauser L."/>
            <person name="Chang Y.J."/>
            <person name="Jeffries C.D."/>
            <person name="Detter J.C."/>
            <person name="Brettin T."/>
            <person name="Rohde M."/>
            <person name="Goker M."/>
            <person name="Bristow J."/>
            <person name="Markowitz V."/>
            <person name="Eisen J.A."/>
            <person name="Hugenholtz P."/>
            <person name="Kyrpides N.C."/>
            <person name="Klenk H.P."/>
        </authorList>
    </citation>
    <scope>NUCLEOTIDE SEQUENCE [LARGE SCALE GENOMIC DNA]</scope>
    <source>
        <strain evidence="13">DSM 14365 / CIP 107738 / JCM 11303 / AJ 13395 / SMP-2</strain>
    </source>
</reference>
<protein>
    <submittedName>
        <fullName evidence="12">Tripartite ATP-independent periplasmic transporter DctQ component</fullName>
    </submittedName>
</protein>
<feature type="transmembrane region" description="Helical" evidence="10">
    <location>
        <begin position="63"/>
        <end position="83"/>
    </location>
</feature>
<evidence type="ECO:0000256" key="10">
    <source>
        <dbReference type="SAM" id="Phobius"/>
    </source>
</evidence>
<keyword evidence="2" id="KW-0813">Transport</keyword>
<evidence type="ECO:0000256" key="2">
    <source>
        <dbReference type="ARBA" id="ARBA00022448"/>
    </source>
</evidence>
<dbReference type="EMBL" id="CP001804">
    <property type="protein sequence ID" value="ACY15135.1"/>
    <property type="molecule type" value="Genomic_DNA"/>
</dbReference>
<feature type="compositionally biased region" description="Low complexity" evidence="9">
    <location>
        <begin position="8"/>
        <end position="24"/>
    </location>
</feature>
<keyword evidence="3" id="KW-1003">Cell membrane</keyword>
<feature type="region of interest" description="Disordered" evidence="9">
    <location>
        <begin position="1"/>
        <end position="25"/>
    </location>
</feature>
<evidence type="ECO:0000256" key="3">
    <source>
        <dbReference type="ARBA" id="ARBA00022475"/>
    </source>
</evidence>
<keyword evidence="4" id="KW-0997">Cell inner membrane</keyword>